<dbReference type="AlphaFoldDB" id="A0A0P6XY90"/>
<comment type="caution">
    <text evidence="5">The sequence shown here is derived from an EMBL/GenBank/DDBJ whole genome shotgun (WGS) entry which is preliminary data.</text>
</comment>
<dbReference type="Proteomes" id="UP000050544">
    <property type="component" value="Unassembled WGS sequence"/>
</dbReference>
<accession>A0A0P6XY90</accession>
<dbReference type="PANTHER" id="PTHR43320">
    <property type="entry name" value="SUGAR KINASE"/>
    <property type="match status" value="1"/>
</dbReference>
<reference evidence="5 6" key="1">
    <citation type="submission" date="2015-07" db="EMBL/GenBank/DDBJ databases">
        <title>Whole genome sequence of Thermanaerothrix daxensis DSM 23592.</title>
        <authorList>
            <person name="Hemp J."/>
            <person name="Ward L.M."/>
            <person name="Pace L.A."/>
            <person name="Fischer W.W."/>
        </authorList>
    </citation>
    <scope>NUCLEOTIDE SEQUENCE [LARGE SCALE GENOMIC DNA]</scope>
    <source>
        <strain evidence="5 6">GNS-1</strain>
    </source>
</reference>
<dbReference type="RefSeq" id="WP_054521244.1">
    <property type="nucleotide sequence ID" value="NZ_LGKO01000002.1"/>
</dbReference>
<dbReference type="InterPro" id="IPR011611">
    <property type="entry name" value="PfkB_dom"/>
</dbReference>
<evidence type="ECO:0000256" key="3">
    <source>
        <dbReference type="ARBA" id="ARBA00022777"/>
    </source>
</evidence>
<sequence>MEKNFAFNITQDDLSRFSGKGPIFVTFGETLIRETPADFQRLERTENVYISLAGSELTVATLLARFGVPSAYITRVPDNPYGWMVRDTARSHGIDTEYFVWANKAEPIGRLLYEIGRTPRKSVGWYQRMYSAASRLGSGMVNWKNALRNCELFHTSGITFGLAYHSHYEQNYLLDAFYEAMSHKPPSCWVGLDFNYRATLWRAEQCREVMTPLIREHVDILITTIEDMATVYGFSCGQYSPEQIDKGEMGEITDNDLRSLASHLGEYFNAKIVAITIRYPDSFEENRWESAVMDSQGHFFRSPAVKSITLLDRLGGGDTWNGGFYYGLLTAGFGPEGIHKGLLVGDAATRIKQTLMFDLPIITKAEVQDLLKADVEGGGKRVSR</sequence>
<evidence type="ECO:0000313" key="6">
    <source>
        <dbReference type="Proteomes" id="UP000050544"/>
    </source>
</evidence>
<dbReference type="OrthoDB" id="9813569at2"/>
<evidence type="ECO:0000256" key="1">
    <source>
        <dbReference type="ARBA" id="ARBA00010688"/>
    </source>
</evidence>
<dbReference type="Pfam" id="PF00294">
    <property type="entry name" value="PfkB"/>
    <property type="match status" value="1"/>
</dbReference>
<keyword evidence="2" id="KW-0808">Transferase</keyword>
<dbReference type="GO" id="GO:0016301">
    <property type="term" value="F:kinase activity"/>
    <property type="evidence" value="ECO:0007669"/>
    <property type="project" value="UniProtKB-KW"/>
</dbReference>
<keyword evidence="6" id="KW-1185">Reference proteome</keyword>
<evidence type="ECO:0000256" key="2">
    <source>
        <dbReference type="ARBA" id="ARBA00022679"/>
    </source>
</evidence>
<evidence type="ECO:0000259" key="4">
    <source>
        <dbReference type="Pfam" id="PF00294"/>
    </source>
</evidence>
<dbReference type="InterPro" id="IPR029056">
    <property type="entry name" value="Ribokinase-like"/>
</dbReference>
<evidence type="ECO:0000313" key="5">
    <source>
        <dbReference type="EMBL" id="KPL84676.1"/>
    </source>
</evidence>
<dbReference type="InterPro" id="IPR052700">
    <property type="entry name" value="Carb_kinase_PfkB-like"/>
</dbReference>
<dbReference type="EMBL" id="LGKO01000002">
    <property type="protein sequence ID" value="KPL84676.1"/>
    <property type="molecule type" value="Genomic_DNA"/>
</dbReference>
<comment type="similarity">
    <text evidence="1">Belongs to the carbohydrate kinase PfkB family.</text>
</comment>
<gene>
    <name evidence="5" type="ORF">SE15_06450</name>
</gene>
<name>A0A0P6XY90_9CHLR</name>
<organism evidence="5 6">
    <name type="scientific">Thermanaerothrix daxensis</name>
    <dbReference type="NCBI Taxonomy" id="869279"/>
    <lineage>
        <taxon>Bacteria</taxon>
        <taxon>Bacillati</taxon>
        <taxon>Chloroflexota</taxon>
        <taxon>Anaerolineae</taxon>
        <taxon>Anaerolineales</taxon>
        <taxon>Anaerolineaceae</taxon>
        <taxon>Thermanaerothrix</taxon>
    </lineage>
</organism>
<protein>
    <recommendedName>
        <fullName evidence="4">Carbohydrate kinase PfkB domain-containing protein</fullName>
    </recommendedName>
</protein>
<dbReference type="STRING" id="869279.SE15_06450"/>
<dbReference type="CDD" id="cd01166">
    <property type="entry name" value="KdgK"/>
    <property type="match status" value="1"/>
</dbReference>
<feature type="domain" description="Carbohydrate kinase PfkB" evidence="4">
    <location>
        <begin position="26"/>
        <end position="233"/>
    </location>
</feature>
<dbReference type="Gene3D" id="3.40.1190.20">
    <property type="match status" value="1"/>
</dbReference>
<keyword evidence="3" id="KW-0418">Kinase</keyword>
<dbReference type="SUPFAM" id="SSF53613">
    <property type="entry name" value="Ribokinase-like"/>
    <property type="match status" value="1"/>
</dbReference>
<dbReference type="PANTHER" id="PTHR43320:SF2">
    <property type="entry name" value="2-DEHYDRO-3-DEOXYGLUCONOKINASE_2-DEHYDRO-3-DEOXYGALACTONOKINASE"/>
    <property type="match status" value="1"/>
</dbReference>
<proteinExistence type="inferred from homology"/>